<evidence type="ECO:0000256" key="3">
    <source>
        <dbReference type="ARBA" id="ARBA00022840"/>
    </source>
</evidence>
<reference evidence="6 7" key="1">
    <citation type="submission" date="2023-04" db="EMBL/GenBank/DDBJ databases">
        <title>Marinoamorphus aggregata gen. nov., sp. Nov., isolate from tissue of brittle star Ophioplocus japonicus.</title>
        <authorList>
            <person name="Kawano K."/>
            <person name="Sawayama S."/>
            <person name="Nakagawa S."/>
        </authorList>
    </citation>
    <scope>NUCLEOTIDE SEQUENCE [LARGE SCALE GENOMIC DNA]</scope>
    <source>
        <strain evidence="6 7">NKW23</strain>
    </source>
</reference>
<name>A0ABQ6LQT7_9RHOB</name>
<dbReference type="Pfam" id="PF01812">
    <property type="entry name" value="5-FTHF_cyc-lig"/>
    <property type="match status" value="1"/>
</dbReference>
<dbReference type="PANTHER" id="PTHR23407">
    <property type="entry name" value="ATPASE INHIBITOR/5-FORMYLTETRAHYDROFOLATE CYCLO-LIGASE"/>
    <property type="match status" value="1"/>
</dbReference>
<keyword evidence="4" id="KW-0479">Metal-binding</keyword>
<dbReference type="NCBIfam" id="TIGR02727">
    <property type="entry name" value="MTHFS_bact"/>
    <property type="match status" value="1"/>
</dbReference>
<comment type="catalytic activity">
    <reaction evidence="4">
        <text>(6S)-5-formyl-5,6,7,8-tetrahydrofolate + ATP = (6R)-5,10-methenyltetrahydrofolate + ADP + phosphate</text>
        <dbReference type="Rhea" id="RHEA:10488"/>
        <dbReference type="ChEBI" id="CHEBI:30616"/>
        <dbReference type="ChEBI" id="CHEBI:43474"/>
        <dbReference type="ChEBI" id="CHEBI:57455"/>
        <dbReference type="ChEBI" id="CHEBI:57457"/>
        <dbReference type="ChEBI" id="CHEBI:456216"/>
        <dbReference type="EC" id="6.3.3.2"/>
    </reaction>
</comment>
<keyword evidence="4" id="KW-0460">Magnesium</keyword>
<comment type="caution">
    <text evidence="6">The sequence shown here is derived from an EMBL/GenBank/DDBJ whole genome shotgun (WGS) entry which is preliminary data.</text>
</comment>
<keyword evidence="3 4" id="KW-0067">ATP-binding</keyword>
<accession>A0ABQ6LQT7</accession>
<gene>
    <name evidence="6" type="ORF">LNKW23_32420</name>
</gene>
<evidence type="ECO:0000313" key="7">
    <source>
        <dbReference type="Proteomes" id="UP001239909"/>
    </source>
</evidence>
<evidence type="ECO:0000256" key="4">
    <source>
        <dbReference type="RuleBase" id="RU361279"/>
    </source>
</evidence>
<comment type="similarity">
    <text evidence="1 4">Belongs to the 5-formyltetrahydrofolate cyclo-ligase family.</text>
</comment>
<proteinExistence type="inferred from homology"/>
<evidence type="ECO:0000256" key="5">
    <source>
        <dbReference type="SAM" id="MobiDB-lite"/>
    </source>
</evidence>
<evidence type="ECO:0000256" key="2">
    <source>
        <dbReference type="ARBA" id="ARBA00022741"/>
    </source>
</evidence>
<dbReference type="RefSeq" id="WP_285672950.1">
    <property type="nucleotide sequence ID" value="NZ_BSYI01000028.1"/>
</dbReference>
<dbReference type="PANTHER" id="PTHR23407:SF1">
    <property type="entry name" value="5-FORMYLTETRAHYDROFOLATE CYCLO-LIGASE"/>
    <property type="match status" value="1"/>
</dbReference>
<keyword evidence="2 4" id="KW-0547">Nucleotide-binding</keyword>
<dbReference type="InterPro" id="IPR024185">
    <property type="entry name" value="FTHF_cligase-like_sf"/>
</dbReference>
<dbReference type="InterPro" id="IPR002698">
    <property type="entry name" value="FTHF_cligase"/>
</dbReference>
<feature type="region of interest" description="Disordered" evidence="5">
    <location>
        <begin position="1"/>
        <end position="28"/>
    </location>
</feature>
<comment type="cofactor">
    <cofactor evidence="4">
        <name>Mg(2+)</name>
        <dbReference type="ChEBI" id="CHEBI:18420"/>
    </cofactor>
</comment>
<dbReference type="SUPFAM" id="SSF100950">
    <property type="entry name" value="NagB/RpiA/CoA transferase-like"/>
    <property type="match status" value="1"/>
</dbReference>
<evidence type="ECO:0000313" key="6">
    <source>
        <dbReference type="EMBL" id="GMG84028.1"/>
    </source>
</evidence>
<keyword evidence="7" id="KW-1185">Reference proteome</keyword>
<dbReference type="Gene3D" id="3.40.50.10420">
    <property type="entry name" value="NagB/RpiA/CoA transferase-like"/>
    <property type="match status" value="1"/>
</dbReference>
<dbReference type="EMBL" id="BSYI01000028">
    <property type="protein sequence ID" value="GMG84028.1"/>
    <property type="molecule type" value="Genomic_DNA"/>
</dbReference>
<sequence>MTGQKPQAAGDRAGDHGGEGAGAGECASPPCYAAEIDPGYFDPPAAPEDIPAWRRAERRRLRAARMELAVEARAGISGGLMRALEAFLEARLDGARGRVFSAYWPIKGEPDLRPLMHALHEAGALVALPLVETKAAPLVFRRWTPETRMVRGDWNIPVPPPEAPAVTPEIALAPLVGWDSQGFRLGYGGGYFDRTLAREPRPYTIGIGVQSARLATIHPQPHDIPLDAIVTEAGLQVLRRAP</sequence>
<evidence type="ECO:0000256" key="1">
    <source>
        <dbReference type="ARBA" id="ARBA00010638"/>
    </source>
</evidence>
<organism evidence="6 7">
    <name type="scientific">Paralimibaculum aggregatum</name>
    <dbReference type="NCBI Taxonomy" id="3036245"/>
    <lineage>
        <taxon>Bacteria</taxon>
        <taxon>Pseudomonadati</taxon>
        <taxon>Pseudomonadota</taxon>
        <taxon>Alphaproteobacteria</taxon>
        <taxon>Rhodobacterales</taxon>
        <taxon>Paracoccaceae</taxon>
        <taxon>Paralimibaculum</taxon>
    </lineage>
</organism>
<dbReference type="InterPro" id="IPR037171">
    <property type="entry name" value="NagB/RpiA_transferase-like"/>
</dbReference>
<dbReference type="EC" id="6.3.3.2" evidence="4"/>
<dbReference type="Proteomes" id="UP001239909">
    <property type="component" value="Unassembled WGS sequence"/>
</dbReference>
<protein>
    <recommendedName>
        <fullName evidence="4">5-formyltetrahydrofolate cyclo-ligase</fullName>
        <ecNumber evidence="4">6.3.3.2</ecNumber>
    </recommendedName>
</protein>